<dbReference type="InterPro" id="IPR036412">
    <property type="entry name" value="HAD-like_sf"/>
</dbReference>
<dbReference type="InterPro" id="IPR006423">
    <property type="entry name" value="Lipo_e_P4"/>
</dbReference>
<evidence type="ECO:0000313" key="2">
    <source>
        <dbReference type="EMBL" id="MCD2423184.1"/>
    </source>
</evidence>
<dbReference type="Pfam" id="PF03767">
    <property type="entry name" value="Acid_phosphat_B"/>
    <property type="match status" value="1"/>
</dbReference>
<accession>A0ABS8PQV4</accession>
<dbReference type="InterPro" id="IPR005519">
    <property type="entry name" value="Acid_phosphat_B-like"/>
</dbReference>
<gene>
    <name evidence="2" type="ORF">LQ567_10445</name>
</gene>
<organism evidence="2 3">
    <name type="scientific">Niabella pedocola</name>
    <dbReference type="NCBI Taxonomy" id="1752077"/>
    <lineage>
        <taxon>Bacteria</taxon>
        <taxon>Pseudomonadati</taxon>
        <taxon>Bacteroidota</taxon>
        <taxon>Chitinophagia</taxon>
        <taxon>Chitinophagales</taxon>
        <taxon>Chitinophagaceae</taxon>
        <taxon>Niabella</taxon>
    </lineage>
</organism>
<dbReference type="EMBL" id="JAJNEC010000005">
    <property type="protein sequence ID" value="MCD2423184.1"/>
    <property type="molecule type" value="Genomic_DNA"/>
</dbReference>
<name>A0ABS8PQV4_9BACT</name>
<reference evidence="2 3" key="1">
    <citation type="submission" date="2021-11" db="EMBL/GenBank/DDBJ databases">
        <title>Genomic of Niabella pedocola.</title>
        <authorList>
            <person name="Wu T."/>
        </authorList>
    </citation>
    <scope>NUCLEOTIDE SEQUENCE [LARGE SCALE GENOMIC DNA]</scope>
    <source>
        <strain evidence="2 3">JCM 31011</strain>
    </source>
</reference>
<keyword evidence="1" id="KW-0732">Signal</keyword>
<dbReference type="NCBIfam" id="TIGR01533">
    <property type="entry name" value="lipo_e_P4"/>
    <property type="match status" value="1"/>
</dbReference>
<dbReference type="InterPro" id="IPR023214">
    <property type="entry name" value="HAD_sf"/>
</dbReference>
<dbReference type="PIRSF" id="PIRSF019271">
    <property type="entry name" value="Acid_Ptase_C"/>
    <property type="match status" value="1"/>
</dbReference>
<keyword evidence="2" id="KW-0449">Lipoprotein</keyword>
<dbReference type="SFLD" id="SFLDS00003">
    <property type="entry name" value="Haloacid_Dehalogenase"/>
    <property type="match status" value="1"/>
</dbReference>
<dbReference type="RefSeq" id="WP_231004449.1">
    <property type="nucleotide sequence ID" value="NZ_JAJNEC010000005.1"/>
</dbReference>
<dbReference type="SUPFAM" id="SSF56784">
    <property type="entry name" value="HAD-like"/>
    <property type="match status" value="1"/>
</dbReference>
<sequence>MCNFFTTNPWQKSYTWSVLIPSVKNKNSAIKKTLTILLLAVCCACTSPRYSVRQPAATSPITINGKRWSSLYQQKAAEYAALCYQAYNTARMSLDHSLQAPASGKPPAIITDIDETFLDNSPYAVRQAAAGQDYDSKTWQEWTAKGIAQPLPGSVDFFNYAAAKGVTIFYITNRGEQERSGTMANLKKYNYPFADSAHLILLQGESSKEKRRQSVAEQYSILLLLGDNLADFSGLWDKKTTEERLQQVTENAAAFGTRFILLPNPTYGGWEDALYGNRHNLTPPQKDSAIKANLSGY</sequence>
<dbReference type="PANTHER" id="PTHR31284">
    <property type="entry name" value="ACID PHOSPHATASE-LIKE PROTEIN"/>
    <property type="match status" value="1"/>
</dbReference>
<dbReference type="SFLD" id="SFLDG01125">
    <property type="entry name" value="C1.1:_Acid_Phosphatase_Like"/>
    <property type="match status" value="1"/>
</dbReference>
<dbReference type="Gene3D" id="3.40.50.1000">
    <property type="entry name" value="HAD superfamily/HAD-like"/>
    <property type="match status" value="1"/>
</dbReference>
<dbReference type="PANTHER" id="PTHR31284:SF10">
    <property type="entry name" value="ACID PHOSPHATASE-LIKE PROTEIN"/>
    <property type="match status" value="1"/>
</dbReference>
<proteinExistence type="predicted"/>
<comment type="caution">
    <text evidence="2">The sequence shown here is derived from an EMBL/GenBank/DDBJ whole genome shotgun (WGS) entry which is preliminary data.</text>
</comment>
<dbReference type="Proteomes" id="UP001199816">
    <property type="component" value="Unassembled WGS sequence"/>
</dbReference>
<evidence type="ECO:0000313" key="3">
    <source>
        <dbReference type="Proteomes" id="UP001199816"/>
    </source>
</evidence>
<protein>
    <submittedName>
        <fullName evidence="2">5'-nucleotidase, lipoprotein e(P4) family</fullName>
    </submittedName>
</protein>
<dbReference type="CDD" id="cd07534">
    <property type="entry name" value="HAD_CAP"/>
    <property type="match status" value="1"/>
</dbReference>
<evidence type="ECO:0000256" key="1">
    <source>
        <dbReference type="ARBA" id="ARBA00022729"/>
    </source>
</evidence>
<keyword evidence="3" id="KW-1185">Reference proteome</keyword>